<accession>A0A6J5L4P7</accession>
<dbReference type="EMBL" id="LR796236">
    <property type="protein sequence ID" value="CAB4129738.1"/>
    <property type="molecule type" value="Genomic_DNA"/>
</dbReference>
<feature type="domain" description="DUF3846" evidence="1">
    <location>
        <begin position="7"/>
        <end position="107"/>
    </location>
</feature>
<protein>
    <recommendedName>
        <fullName evidence="1">DUF3846 domain-containing protein</fullName>
    </recommendedName>
</protein>
<evidence type="ECO:0000259" key="1">
    <source>
        <dbReference type="Pfam" id="PF12957"/>
    </source>
</evidence>
<dbReference type="InterPro" id="IPR024559">
    <property type="entry name" value="DUF3846"/>
</dbReference>
<sequence length="125" mass="13984">MFQHKAVIIHTNGSKSVVEFNEETEYDVLSGAVGGYIERVTMRNEVDMWVNEEGKLNGLPQNPIATAIWQDSYGNTDVIVGDVIFTCDSDTEGNILGLSEAQIEELLAYNSRLWTMESFVRDSFA</sequence>
<evidence type="ECO:0000313" key="2">
    <source>
        <dbReference type="EMBL" id="CAB4129738.1"/>
    </source>
</evidence>
<proteinExistence type="predicted"/>
<gene>
    <name evidence="2" type="ORF">UFOVP115_104</name>
</gene>
<dbReference type="Pfam" id="PF12957">
    <property type="entry name" value="DUF3846"/>
    <property type="match status" value="1"/>
</dbReference>
<name>A0A6J5L4P7_9CAUD</name>
<reference evidence="2" key="1">
    <citation type="submission" date="2020-04" db="EMBL/GenBank/DDBJ databases">
        <authorList>
            <person name="Chiriac C."/>
            <person name="Salcher M."/>
            <person name="Ghai R."/>
            <person name="Kavagutti S V."/>
        </authorList>
    </citation>
    <scope>NUCLEOTIDE SEQUENCE</scope>
</reference>
<organism evidence="2">
    <name type="scientific">uncultured Caudovirales phage</name>
    <dbReference type="NCBI Taxonomy" id="2100421"/>
    <lineage>
        <taxon>Viruses</taxon>
        <taxon>Duplodnaviria</taxon>
        <taxon>Heunggongvirae</taxon>
        <taxon>Uroviricota</taxon>
        <taxon>Caudoviricetes</taxon>
        <taxon>Peduoviridae</taxon>
        <taxon>Maltschvirus</taxon>
        <taxon>Maltschvirus maltsch</taxon>
    </lineage>
</organism>